<dbReference type="AlphaFoldDB" id="A0A934J107"/>
<dbReference type="EMBL" id="JAELUP010000024">
    <property type="protein sequence ID" value="MBJ6361319.1"/>
    <property type="molecule type" value="Genomic_DNA"/>
</dbReference>
<dbReference type="InterPro" id="IPR036388">
    <property type="entry name" value="WH-like_DNA-bd_sf"/>
</dbReference>
<evidence type="ECO:0000313" key="2">
    <source>
        <dbReference type="Proteomes" id="UP000640274"/>
    </source>
</evidence>
<dbReference type="SUPFAM" id="SSF46785">
    <property type="entry name" value="Winged helix' DNA-binding domain"/>
    <property type="match status" value="1"/>
</dbReference>
<dbReference type="PROSITE" id="PS51197">
    <property type="entry name" value="HTH_RRF2_2"/>
    <property type="match status" value="1"/>
</dbReference>
<dbReference type="InterPro" id="IPR000944">
    <property type="entry name" value="Tscrpt_reg_Rrf2"/>
</dbReference>
<comment type="caution">
    <text evidence="1">The sequence shown here is derived from an EMBL/GenBank/DDBJ whole genome shotgun (WGS) entry which is preliminary data.</text>
</comment>
<dbReference type="Pfam" id="PF02082">
    <property type="entry name" value="Rrf2"/>
    <property type="match status" value="1"/>
</dbReference>
<organism evidence="1 2">
    <name type="scientific">Paenibacillus roseus</name>
    <dbReference type="NCBI Taxonomy" id="2798579"/>
    <lineage>
        <taxon>Bacteria</taxon>
        <taxon>Bacillati</taxon>
        <taxon>Bacillota</taxon>
        <taxon>Bacilli</taxon>
        <taxon>Bacillales</taxon>
        <taxon>Paenibacillaceae</taxon>
        <taxon>Paenibacillus</taxon>
    </lineage>
</organism>
<dbReference type="InterPro" id="IPR036390">
    <property type="entry name" value="WH_DNA-bd_sf"/>
</dbReference>
<protein>
    <submittedName>
        <fullName evidence="1">Rrf2 family transcriptional regulator</fullName>
    </submittedName>
</protein>
<dbReference type="PANTHER" id="PTHR33221">
    <property type="entry name" value="WINGED HELIX-TURN-HELIX TRANSCRIPTIONAL REGULATOR, RRF2 FAMILY"/>
    <property type="match status" value="1"/>
</dbReference>
<dbReference type="GO" id="GO:0003700">
    <property type="term" value="F:DNA-binding transcription factor activity"/>
    <property type="evidence" value="ECO:0007669"/>
    <property type="project" value="TreeGrafter"/>
</dbReference>
<gene>
    <name evidence="1" type="ORF">JFN88_08380</name>
</gene>
<sequence>MRGVEKCSAALNHKWFGLSLQALVVLSKNCCTCPSSTIAEKLHSEPTVLRRILATLARENILETREGRDGGYRLKKPADQITLAEIYRSLRVGEPLSNGMIDTTGIHSFGQEMKAAFADIAEEIDNQVLNVLERHTLADLADRINL</sequence>
<dbReference type="RefSeq" id="WP_199018870.1">
    <property type="nucleotide sequence ID" value="NZ_JAELUP010000024.1"/>
</dbReference>
<dbReference type="PANTHER" id="PTHR33221:SF15">
    <property type="entry name" value="HTH-TYPE TRANSCRIPTIONAL REGULATOR YWGB-RELATED"/>
    <property type="match status" value="1"/>
</dbReference>
<proteinExistence type="predicted"/>
<evidence type="ECO:0000313" key="1">
    <source>
        <dbReference type="EMBL" id="MBJ6361319.1"/>
    </source>
</evidence>
<dbReference type="Proteomes" id="UP000640274">
    <property type="component" value="Unassembled WGS sequence"/>
</dbReference>
<dbReference type="Gene3D" id="1.10.10.10">
    <property type="entry name" value="Winged helix-like DNA-binding domain superfamily/Winged helix DNA-binding domain"/>
    <property type="match status" value="1"/>
</dbReference>
<dbReference type="GO" id="GO:0005829">
    <property type="term" value="C:cytosol"/>
    <property type="evidence" value="ECO:0007669"/>
    <property type="project" value="TreeGrafter"/>
</dbReference>
<reference evidence="1" key="1">
    <citation type="submission" date="2020-12" db="EMBL/GenBank/DDBJ databases">
        <authorList>
            <person name="Huq M.A."/>
        </authorList>
    </citation>
    <scope>NUCLEOTIDE SEQUENCE</scope>
    <source>
        <strain evidence="1">MAHUQ-46</strain>
    </source>
</reference>
<keyword evidence="2" id="KW-1185">Reference proteome</keyword>
<accession>A0A934J107</accession>
<name>A0A934J107_9BACL</name>